<evidence type="ECO:0000313" key="3">
    <source>
        <dbReference type="Proteomes" id="UP000275846"/>
    </source>
</evidence>
<reference evidence="4" key="1">
    <citation type="submission" date="2016-06" db="UniProtKB">
        <authorList>
            <consortium name="WormBaseParasite"/>
        </authorList>
    </citation>
    <scope>IDENTIFICATION</scope>
</reference>
<dbReference type="Proteomes" id="UP000275846">
    <property type="component" value="Unassembled WGS sequence"/>
</dbReference>
<proteinExistence type="predicted"/>
<evidence type="ECO:0000313" key="2">
    <source>
        <dbReference type="EMBL" id="VDL92914.1"/>
    </source>
</evidence>
<dbReference type="WBParaSite" id="SSLN_0000673501-mRNA-1">
    <property type="protein sequence ID" value="SSLN_0000673501-mRNA-1"/>
    <property type="gene ID" value="SSLN_0000673501"/>
</dbReference>
<dbReference type="EMBL" id="UYSU01033727">
    <property type="protein sequence ID" value="VDL92914.1"/>
    <property type="molecule type" value="Genomic_DNA"/>
</dbReference>
<dbReference type="AlphaFoldDB" id="A0A183SQN1"/>
<evidence type="ECO:0000313" key="4">
    <source>
        <dbReference type="WBParaSite" id="SSLN_0000673501-mRNA-1"/>
    </source>
</evidence>
<accession>A0A183SQN1</accession>
<protein>
    <submittedName>
        <fullName evidence="4">Secreted protein</fullName>
    </submittedName>
</protein>
<keyword evidence="3" id="KW-1185">Reference proteome</keyword>
<name>A0A183SQN1_SCHSO</name>
<gene>
    <name evidence="2" type="ORF">SSLN_LOCUS6529</name>
</gene>
<reference evidence="2 3" key="2">
    <citation type="submission" date="2018-11" db="EMBL/GenBank/DDBJ databases">
        <authorList>
            <consortium name="Pathogen Informatics"/>
        </authorList>
    </citation>
    <scope>NUCLEOTIDE SEQUENCE [LARGE SCALE GENOMIC DNA]</scope>
    <source>
        <strain evidence="2 3">NST_G2</strain>
    </source>
</reference>
<feature type="region of interest" description="Disordered" evidence="1">
    <location>
        <begin position="29"/>
        <end position="71"/>
    </location>
</feature>
<feature type="compositionally biased region" description="Low complexity" evidence="1">
    <location>
        <begin position="62"/>
        <end position="71"/>
    </location>
</feature>
<organism evidence="4">
    <name type="scientific">Schistocephalus solidus</name>
    <name type="common">Tapeworm</name>
    <dbReference type="NCBI Taxonomy" id="70667"/>
    <lineage>
        <taxon>Eukaryota</taxon>
        <taxon>Metazoa</taxon>
        <taxon>Spiralia</taxon>
        <taxon>Lophotrochozoa</taxon>
        <taxon>Platyhelminthes</taxon>
        <taxon>Cestoda</taxon>
        <taxon>Eucestoda</taxon>
        <taxon>Diphyllobothriidea</taxon>
        <taxon>Diphyllobothriidae</taxon>
        <taxon>Schistocephalus</taxon>
    </lineage>
</organism>
<sequence>MRACVRVCMIQHALQAVLQFIPLGATSLPPPDFPSAHRRGPSAAAQGVQNEDSLCKPGGERPSTLTAATTSSPSYRADLTQKCCGIVVSAWPGRSKLAPAAGSCQTPGVA</sequence>
<evidence type="ECO:0000256" key="1">
    <source>
        <dbReference type="SAM" id="MobiDB-lite"/>
    </source>
</evidence>